<feature type="region of interest" description="Disordered" evidence="8">
    <location>
        <begin position="551"/>
        <end position="586"/>
    </location>
</feature>
<keyword evidence="7" id="KW-0539">Nucleus</keyword>
<evidence type="ECO:0000256" key="4">
    <source>
        <dbReference type="ARBA" id="ARBA00022729"/>
    </source>
</evidence>
<feature type="chain" id="PRO_5046466113" description="Transmembrane protein" evidence="10">
    <location>
        <begin position="26"/>
        <end position="586"/>
    </location>
</feature>
<proteinExistence type="inferred from homology"/>
<dbReference type="InterPro" id="IPR019358">
    <property type="entry name" value="NEMP_fam"/>
</dbReference>
<sequence>MGFSATATSAAVLYFLAFISVFSRSSHVTALAGSDVVVNATPVVLVESVPSKDVVRCARVTVSGLSRLKLGSYSSAHRITLVPSDEIQDKSYKNVQICLHRSVKTTALAFLRLRLPYLWILLTPLKISFAAILHLGCANVIMITGKASRPEFGALVKLEFHKWRLLCLAIGFVLLLLAPIVSSWVPFYYSSSMAIGVCLVVIILLFQNTVTSVGKLGVMLGLAPFPNNENQETMEGMKLLPTGRKNALYSTLCGLALGAGSFLLNRFSMFVNSILVNFGISEEMHNPVLVFLLVGIVLAGAGFGYWLVRKSLLRRWKCGRWCSAICEMGFTCNCCDSTLDTPLAMALLVFLLGIYFSLTSSMLHGLGDITYSGGGYSPRWRSSVRVNKNKRTEFLSRSGTTTPRRSLWKSPKSSPAWSNSPAKVYVQTKPQVRTICNQVELRCELIIPLNLFQSQDSDSSYDAVKSFIIELSKGAYLNPQDYNSTPSSLSGSTNRQDYYSTFHRTPNRKKFSKEEWKDFTEESTRQALAEWASSPEFTDWIVKHADRIQLQPEISSDESIGSGSDSTDENIAQSSSGRGLLWQRRH</sequence>
<accession>A0ABR0WVV7</accession>
<organism evidence="11 12">
    <name type="scientific">Rehmannia glutinosa</name>
    <name type="common">Chinese foxglove</name>
    <dbReference type="NCBI Taxonomy" id="99300"/>
    <lineage>
        <taxon>Eukaryota</taxon>
        <taxon>Viridiplantae</taxon>
        <taxon>Streptophyta</taxon>
        <taxon>Embryophyta</taxon>
        <taxon>Tracheophyta</taxon>
        <taxon>Spermatophyta</taxon>
        <taxon>Magnoliopsida</taxon>
        <taxon>eudicotyledons</taxon>
        <taxon>Gunneridae</taxon>
        <taxon>Pentapetalae</taxon>
        <taxon>asterids</taxon>
        <taxon>lamiids</taxon>
        <taxon>Lamiales</taxon>
        <taxon>Orobanchaceae</taxon>
        <taxon>Rehmannieae</taxon>
        <taxon>Rehmannia</taxon>
    </lineage>
</organism>
<feature type="transmembrane region" description="Helical" evidence="9">
    <location>
        <begin position="247"/>
        <end position="268"/>
    </location>
</feature>
<evidence type="ECO:0000256" key="9">
    <source>
        <dbReference type="SAM" id="Phobius"/>
    </source>
</evidence>
<evidence type="ECO:0000256" key="6">
    <source>
        <dbReference type="ARBA" id="ARBA00023136"/>
    </source>
</evidence>
<keyword evidence="6 9" id="KW-0472">Membrane</keyword>
<feature type="transmembrane region" description="Helical" evidence="9">
    <location>
        <begin position="187"/>
        <end position="206"/>
    </location>
</feature>
<dbReference type="PANTHER" id="PTHR31587">
    <property type="entry name" value="TRANSMEMBRANE PROTEIN (DUF2215)"/>
    <property type="match status" value="1"/>
</dbReference>
<comment type="similarity">
    <text evidence="2">Belongs to the NEMP family.</text>
</comment>
<keyword evidence="5 9" id="KW-1133">Transmembrane helix</keyword>
<evidence type="ECO:0000256" key="3">
    <source>
        <dbReference type="ARBA" id="ARBA00022692"/>
    </source>
</evidence>
<feature type="compositionally biased region" description="Low complexity" evidence="8">
    <location>
        <begin position="553"/>
        <end position="565"/>
    </location>
</feature>
<protein>
    <recommendedName>
        <fullName evidence="13">Transmembrane protein</fullName>
    </recommendedName>
</protein>
<comment type="caution">
    <text evidence="11">The sequence shown here is derived from an EMBL/GenBank/DDBJ whole genome shotgun (WGS) entry which is preliminary data.</text>
</comment>
<evidence type="ECO:0000256" key="5">
    <source>
        <dbReference type="ARBA" id="ARBA00022989"/>
    </source>
</evidence>
<dbReference type="Proteomes" id="UP001318860">
    <property type="component" value="Unassembled WGS sequence"/>
</dbReference>
<keyword evidence="3 9" id="KW-0812">Transmembrane</keyword>
<dbReference type="EMBL" id="JABTTQ020000007">
    <property type="protein sequence ID" value="KAK6151431.1"/>
    <property type="molecule type" value="Genomic_DNA"/>
</dbReference>
<reference evidence="11 12" key="1">
    <citation type="journal article" date="2021" name="Comput. Struct. Biotechnol. J.">
        <title>De novo genome assembly of the potent medicinal plant Rehmannia glutinosa using nanopore technology.</title>
        <authorList>
            <person name="Ma L."/>
            <person name="Dong C."/>
            <person name="Song C."/>
            <person name="Wang X."/>
            <person name="Zheng X."/>
            <person name="Niu Y."/>
            <person name="Chen S."/>
            <person name="Feng W."/>
        </authorList>
    </citation>
    <scope>NUCLEOTIDE SEQUENCE [LARGE SCALE GENOMIC DNA]</scope>
    <source>
        <strain evidence="11">DH-2019</strain>
    </source>
</reference>
<feature type="transmembrane region" description="Helical" evidence="9">
    <location>
        <begin position="117"/>
        <end position="142"/>
    </location>
</feature>
<feature type="transmembrane region" description="Helical" evidence="9">
    <location>
        <begin position="288"/>
        <end position="308"/>
    </location>
</feature>
<gene>
    <name evidence="11" type="ORF">DH2020_014066</name>
</gene>
<keyword evidence="4 10" id="KW-0732">Signal</keyword>
<evidence type="ECO:0000256" key="2">
    <source>
        <dbReference type="ARBA" id="ARBA00005748"/>
    </source>
</evidence>
<name>A0ABR0WVV7_REHGL</name>
<evidence type="ECO:0000256" key="8">
    <source>
        <dbReference type="SAM" id="MobiDB-lite"/>
    </source>
</evidence>
<evidence type="ECO:0000256" key="10">
    <source>
        <dbReference type="SAM" id="SignalP"/>
    </source>
</evidence>
<keyword evidence="12" id="KW-1185">Reference proteome</keyword>
<dbReference type="PANTHER" id="PTHR31587:SF3">
    <property type="entry name" value="EXPRESSED PROTEIN"/>
    <property type="match status" value="1"/>
</dbReference>
<dbReference type="Pfam" id="PF10225">
    <property type="entry name" value="NEMP"/>
    <property type="match status" value="1"/>
</dbReference>
<comment type="subcellular location">
    <subcellularLocation>
        <location evidence="1">Nucleus inner membrane</location>
        <topology evidence="1">Multi-pass membrane protein</topology>
        <orientation evidence="1">Nucleoplasmic side</orientation>
    </subcellularLocation>
</comment>
<evidence type="ECO:0000256" key="1">
    <source>
        <dbReference type="ARBA" id="ARBA00004575"/>
    </source>
</evidence>
<feature type="transmembrane region" description="Helical" evidence="9">
    <location>
        <begin position="343"/>
        <end position="363"/>
    </location>
</feature>
<evidence type="ECO:0000313" key="12">
    <source>
        <dbReference type="Proteomes" id="UP001318860"/>
    </source>
</evidence>
<evidence type="ECO:0008006" key="13">
    <source>
        <dbReference type="Google" id="ProtNLM"/>
    </source>
</evidence>
<evidence type="ECO:0000256" key="7">
    <source>
        <dbReference type="ARBA" id="ARBA00023242"/>
    </source>
</evidence>
<feature type="signal peptide" evidence="10">
    <location>
        <begin position="1"/>
        <end position="25"/>
    </location>
</feature>
<evidence type="ECO:0000313" key="11">
    <source>
        <dbReference type="EMBL" id="KAK6151431.1"/>
    </source>
</evidence>
<feature type="transmembrane region" description="Helical" evidence="9">
    <location>
        <begin position="163"/>
        <end position="181"/>
    </location>
</feature>